<dbReference type="PANTHER" id="PTHR34075:SF5">
    <property type="entry name" value="BLR3430 PROTEIN"/>
    <property type="match status" value="1"/>
</dbReference>
<evidence type="ECO:0000313" key="3">
    <source>
        <dbReference type="EMBL" id="QXQ15919.1"/>
    </source>
</evidence>
<evidence type="ECO:0000313" key="4">
    <source>
        <dbReference type="Proteomes" id="UP000887023"/>
    </source>
</evidence>
<accession>A0ABX8SG36</accession>
<sequence length="139" mass="14591">MIAPDISNWPAEEFRLVGGACADCGAAVFPVQALCPRCSRPSVEQLTLPPDGTLITWTTQGFLPGPPYLGGGTAQTFTPFGVGLVQLGDVVRVEGRLTENDPAKLEFGMPMVLTTIPLGVDAAGDDVLTFAFRPAGDQE</sequence>
<dbReference type="Pfam" id="PF01796">
    <property type="entry name" value="OB_ChsH2_C"/>
    <property type="match status" value="1"/>
</dbReference>
<feature type="domain" description="ChsH2 rubredoxin-like zinc ribbon" evidence="2">
    <location>
        <begin position="10"/>
        <end position="44"/>
    </location>
</feature>
<dbReference type="SUPFAM" id="SSF50249">
    <property type="entry name" value="Nucleic acid-binding proteins"/>
    <property type="match status" value="1"/>
</dbReference>
<evidence type="ECO:0000259" key="1">
    <source>
        <dbReference type="Pfam" id="PF01796"/>
    </source>
</evidence>
<feature type="domain" description="ChsH2 C-terminal OB-fold" evidence="1">
    <location>
        <begin position="48"/>
        <end position="113"/>
    </location>
</feature>
<dbReference type="InterPro" id="IPR012340">
    <property type="entry name" value="NA-bd_OB-fold"/>
</dbReference>
<dbReference type="PANTHER" id="PTHR34075">
    <property type="entry name" value="BLR3430 PROTEIN"/>
    <property type="match status" value="1"/>
</dbReference>
<name>A0ABX8SG36_9ACTN</name>
<dbReference type="InterPro" id="IPR022002">
    <property type="entry name" value="ChsH2_Znr"/>
</dbReference>
<dbReference type="InterPro" id="IPR052513">
    <property type="entry name" value="Thioester_dehydratase-like"/>
</dbReference>
<proteinExistence type="predicted"/>
<organism evidence="3 4">
    <name type="scientific">Skermania pinensis</name>
    <dbReference type="NCBI Taxonomy" id="39122"/>
    <lineage>
        <taxon>Bacteria</taxon>
        <taxon>Bacillati</taxon>
        <taxon>Actinomycetota</taxon>
        <taxon>Actinomycetes</taxon>
        <taxon>Mycobacteriales</taxon>
        <taxon>Gordoniaceae</taxon>
        <taxon>Skermania</taxon>
    </lineage>
</organism>
<dbReference type="Pfam" id="PF12172">
    <property type="entry name" value="zf-ChsH2"/>
    <property type="match status" value="1"/>
</dbReference>
<dbReference type="Proteomes" id="UP000887023">
    <property type="component" value="Chromosome"/>
</dbReference>
<dbReference type="RefSeq" id="WP_066470396.1">
    <property type="nucleotide sequence ID" value="NZ_CBCRUZ010000002.1"/>
</dbReference>
<evidence type="ECO:0000259" key="2">
    <source>
        <dbReference type="Pfam" id="PF12172"/>
    </source>
</evidence>
<keyword evidence="4" id="KW-1185">Reference proteome</keyword>
<dbReference type="InterPro" id="IPR002878">
    <property type="entry name" value="ChsH2_C"/>
</dbReference>
<dbReference type="EMBL" id="CP079105">
    <property type="protein sequence ID" value="QXQ15919.1"/>
    <property type="molecule type" value="Genomic_DNA"/>
</dbReference>
<protein>
    <submittedName>
        <fullName evidence="3">OB-fold domain-containing protein</fullName>
    </submittedName>
</protein>
<gene>
    <name evidence="3" type="ORF">KV203_13740</name>
</gene>
<reference evidence="3" key="1">
    <citation type="submission" date="2021-07" db="EMBL/GenBank/DDBJ databases">
        <title>Candidatus Kaistella beijingensis sp. nov. isolated from a municipal wastewater treatment plant is involved in sludge foaming.</title>
        <authorList>
            <person name="Song Y."/>
            <person name="Liu S.-J."/>
        </authorList>
    </citation>
    <scope>NUCLEOTIDE SEQUENCE</scope>
    <source>
        <strain evidence="3">DSM 43998</strain>
    </source>
</reference>